<dbReference type="InterPro" id="IPR036388">
    <property type="entry name" value="WH-like_DNA-bd_sf"/>
</dbReference>
<dbReference type="InterPro" id="IPR036390">
    <property type="entry name" value="WH_DNA-bd_sf"/>
</dbReference>
<protein>
    <submittedName>
        <fullName evidence="5">GntR family transcriptional regulator</fullName>
    </submittedName>
</protein>
<dbReference type="Pfam" id="PF00392">
    <property type="entry name" value="GntR"/>
    <property type="match status" value="1"/>
</dbReference>
<dbReference type="GO" id="GO:0003677">
    <property type="term" value="F:DNA binding"/>
    <property type="evidence" value="ECO:0007669"/>
    <property type="project" value="UniProtKB-KW"/>
</dbReference>
<dbReference type="Gene3D" id="1.20.120.530">
    <property type="entry name" value="GntR ligand-binding domain-like"/>
    <property type="match status" value="1"/>
</dbReference>
<dbReference type="PRINTS" id="PR00035">
    <property type="entry name" value="HTHGNTR"/>
</dbReference>
<keyword evidence="6" id="KW-1185">Reference proteome</keyword>
<dbReference type="PROSITE" id="PS50949">
    <property type="entry name" value="HTH_GNTR"/>
    <property type="match status" value="1"/>
</dbReference>
<evidence type="ECO:0000259" key="4">
    <source>
        <dbReference type="PROSITE" id="PS50949"/>
    </source>
</evidence>
<dbReference type="SUPFAM" id="SSF46785">
    <property type="entry name" value="Winged helix' DNA-binding domain"/>
    <property type="match status" value="1"/>
</dbReference>
<keyword evidence="2" id="KW-0238">DNA-binding</keyword>
<name>A0A7I8D9E2_9BACL</name>
<dbReference type="SUPFAM" id="SSF48008">
    <property type="entry name" value="GntR ligand-binding domain-like"/>
    <property type="match status" value="1"/>
</dbReference>
<sequence>MKKTTVAMQIAEEIATRIGKGILHPGQHLVEATLAEEFNTSRAPVREALLMLESDGLVQRIPHHGVVVRHFTRTEIYELYDVIYRLEEIAMEKAIAKITTDDITRLEEVLRRQEQAVSAQDVQAYYDLNEEFHALLFTIGGNRILSDMYRSLRRSARPFRMLSMAQGDNLRSSLSEHQKQVEALRSKNVQEGKLAIREQELRSLRSLDLLFPV</sequence>
<evidence type="ECO:0000256" key="1">
    <source>
        <dbReference type="ARBA" id="ARBA00023015"/>
    </source>
</evidence>
<gene>
    <name evidence="5" type="ORF">skT53_09670</name>
</gene>
<dbReference type="PANTHER" id="PTHR43537:SF24">
    <property type="entry name" value="GLUCONATE OPERON TRANSCRIPTIONAL REPRESSOR"/>
    <property type="match status" value="1"/>
</dbReference>
<evidence type="ECO:0000313" key="5">
    <source>
        <dbReference type="EMBL" id="BCJ85982.1"/>
    </source>
</evidence>
<keyword evidence="1" id="KW-0805">Transcription regulation</keyword>
<dbReference type="Gene3D" id="1.10.10.10">
    <property type="entry name" value="Winged helix-like DNA-binding domain superfamily/Winged helix DNA-binding domain"/>
    <property type="match status" value="1"/>
</dbReference>
<proteinExistence type="predicted"/>
<evidence type="ECO:0000256" key="2">
    <source>
        <dbReference type="ARBA" id="ARBA00023125"/>
    </source>
</evidence>
<dbReference type="InterPro" id="IPR000524">
    <property type="entry name" value="Tscrpt_reg_HTH_GntR"/>
</dbReference>
<organism evidence="5 6">
    <name type="scientific">Effusibacillus dendaii</name>
    <dbReference type="NCBI Taxonomy" id="2743772"/>
    <lineage>
        <taxon>Bacteria</taxon>
        <taxon>Bacillati</taxon>
        <taxon>Bacillota</taxon>
        <taxon>Bacilli</taxon>
        <taxon>Bacillales</taxon>
        <taxon>Alicyclobacillaceae</taxon>
        <taxon>Effusibacillus</taxon>
    </lineage>
</organism>
<dbReference type="Proteomes" id="UP000593802">
    <property type="component" value="Chromosome"/>
</dbReference>
<dbReference type="CDD" id="cd07377">
    <property type="entry name" value="WHTH_GntR"/>
    <property type="match status" value="1"/>
</dbReference>
<dbReference type="PANTHER" id="PTHR43537">
    <property type="entry name" value="TRANSCRIPTIONAL REGULATOR, GNTR FAMILY"/>
    <property type="match status" value="1"/>
</dbReference>
<dbReference type="SMART" id="SM00345">
    <property type="entry name" value="HTH_GNTR"/>
    <property type="match status" value="1"/>
</dbReference>
<dbReference type="KEGG" id="eff:skT53_09670"/>
<dbReference type="InterPro" id="IPR008920">
    <property type="entry name" value="TF_FadR/GntR_C"/>
</dbReference>
<dbReference type="RefSeq" id="WP_200760032.1">
    <property type="nucleotide sequence ID" value="NZ_AP023366.1"/>
</dbReference>
<feature type="domain" description="HTH gntR-type" evidence="4">
    <location>
        <begin position="4"/>
        <end position="71"/>
    </location>
</feature>
<keyword evidence="3" id="KW-0804">Transcription</keyword>
<reference evidence="5 6" key="1">
    <citation type="submission" date="2020-08" db="EMBL/GenBank/DDBJ databases">
        <title>Complete Genome Sequence of Effusibacillus dendaii Strain skT53, Isolated from Farmland soil.</title>
        <authorList>
            <person name="Konishi T."/>
            <person name="Kawasaki H."/>
        </authorList>
    </citation>
    <scope>NUCLEOTIDE SEQUENCE [LARGE SCALE GENOMIC DNA]</scope>
    <source>
        <strain evidence="6">skT53</strain>
    </source>
</reference>
<dbReference type="GO" id="GO:0003700">
    <property type="term" value="F:DNA-binding transcription factor activity"/>
    <property type="evidence" value="ECO:0007669"/>
    <property type="project" value="InterPro"/>
</dbReference>
<evidence type="ECO:0000256" key="3">
    <source>
        <dbReference type="ARBA" id="ARBA00023163"/>
    </source>
</evidence>
<dbReference type="AlphaFoldDB" id="A0A7I8D9E2"/>
<dbReference type="EMBL" id="AP023366">
    <property type="protein sequence ID" value="BCJ85982.1"/>
    <property type="molecule type" value="Genomic_DNA"/>
</dbReference>
<accession>A0A7I8D9E2</accession>
<evidence type="ECO:0000313" key="6">
    <source>
        <dbReference type="Proteomes" id="UP000593802"/>
    </source>
</evidence>
<dbReference type="Pfam" id="PF07729">
    <property type="entry name" value="FCD"/>
    <property type="match status" value="1"/>
</dbReference>
<dbReference type="SMART" id="SM00895">
    <property type="entry name" value="FCD"/>
    <property type="match status" value="1"/>
</dbReference>
<dbReference type="InterPro" id="IPR011711">
    <property type="entry name" value="GntR_C"/>
</dbReference>